<feature type="chain" id="PRO_5012264840" evidence="1">
    <location>
        <begin position="18"/>
        <end position="139"/>
    </location>
</feature>
<dbReference type="PANTHER" id="PTHR34358">
    <property type="entry name" value="OS03G0411600 PROTEIN"/>
    <property type="match status" value="1"/>
</dbReference>
<keyword evidence="4" id="KW-1185">Reference proteome</keyword>
<dbReference type="InterPro" id="IPR010608">
    <property type="entry name" value="DUF1195"/>
</dbReference>
<dbReference type="InParanoid" id="A0A251UIE0"/>
<evidence type="ECO:0000313" key="3">
    <source>
        <dbReference type="EMBL" id="OTG23137.1"/>
    </source>
</evidence>
<name>A0A251UIE0_HELAN</name>
<dbReference type="PANTHER" id="PTHR34358:SF11">
    <property type="entry name" value="SUGAR TRANSPORTER"/>
    <property type="match status" value="1"/>
</dbReference>
<proteinExistence type="predicted"/>
<gene>
    <name evidence="3" type="ORF">HannXRQ_Chr06g0179101</name>
    <name evidence="2" type="ORF">HanXRQr2_Chr06g0260901</name>
</gene>
<evidence type="ECO:0000313" key="4">
    <source>
        <dbReference type="Proteomes" id="UP000215914"/>
    </source>
</evidence>
<evidence type="ECO:0000313" key="2">
    <source>
        <dbReference type="EMBL" id="KAF5802559.1"/>
    </source>
</evidence>
<sequence>MSLLLFILFMLFMRVEERVKVVEHMWDVYVNSRRINLQRFWQDAFVATYKDLTSDVVEMREAAIMEIAKMSFWFIDLDLSPPQSTVVNFDGDRLLGTGRLNSGGVEVVVVRWGVCRWWEWSGKVYGGGVRSSGDGPAIR</sequence>
<dbReference type="AlphaFoldDB" id="A0A251UIE0"/>
<evidence type="ECO:0000256" key="1">
    <source>
        <dbReference type="SAM" id="SignalP"/>
    </source>
</evidence>
<dbReference type="EMBL" id="MNCJ02000321">
    <property type="protein sequence ID" value="KAF5802559.1"/>
    <property type="molecule type" value="Genomic_DNA"/>
</dbReference>
<reference evidence="2" key="3">
    <citation type="submission" date="2020-06" db="EMBL/GenBank/DDBJ databases">
        <title>Helianthus annuus Genome sequencing and assembly Release 2.</title>
        <authorList>
            <person name="Gouzy J."/>
            <person name="Langlade N."/>
            <person name="Munos S."/>
        </authorList>
    </citation>
    <scope>NUCLEOTIDE SEQUENCE</scope>
    <source>
        <tissue evidence="2">Leaves</tissue>
    </source>
</reference>
<keyword evidence="1" id="KW-0732">Signal</keyword>
<feature type="signal peptide" evidence="1">
    <location>
        <begin position="1"/>
        <end position="17"/>
    </location>
</feature>
<reference evidence="3" key="2">
    <citation type="submission" date="2017-02" db="EMBL/GenBank/DDBJ databases">
        <title>Sunflower complete genome.</title>
        <authorList>
            <person name="Langlade N."/>
            <person name="Munos S."/>
        </authorList>
    </citation>
    <scope>NUCLEOTIDE SEQUENCE [LARGE SCALE GENOMIC DNA]</scope>
    <source>
        <tissue evidence="3">Leaves</tissue>
    </source>
</reference>
<dbReference type="Proteomes" id="UP000215914">
    <property type="component" value="Chromosome 6"/>
</dbReference>
<dbReference type="EMBL" id="CM007895">
    <property type="protein sequence ID" value="OTG23137.1"/>
    <property type="molecule type" value="Genomic_DNA"/>
</dbReference>
<accession>A0A251UIE0</accession>
<reference evidence="2 4" key="1">
    <citation type="journal article" date="2017" name="Nature">
        <title>The sunflower genome provides insights into oil metabolism, flowering and Asterid evolution.</title>
        <authorList>
            <person name="Badouin H."/>
            <person name="Gouzy J."/>
            <person name="Grassa C.J."/>
            <person name="Murat F."/>
            <person name="Staton S.E."/>
            <person name="Cottret L."/>
            <person name="Lelandais-Briere C."/>
            <person name="Owens G.L."/>
            <person name="Carrere S."/>
            <person name="Mayjonade B."/>
            <person name="Legrand L."/>
            <person name="Gill N."/>
            <person name="Kane N.C."/>
            <person name="Bowers J.E."/>
            <person name="Hubner S."/>
            <person name="Bellec A."/>
            <person name="Berard A."/>
            <person name="Berges H."/>
            <person name="Blanchet N."/>
            <person name="Boniface M.C."/>
            <person name="Brunel D."/>
            <person name="Catrice O."/>
            <person name="Chaidir N."/>
            <person name="Claudel C."/>
            <person name="Donnadieu C."/>
            <person name="Faraut T."/>
            <person name="Fievet G."/>
            <person name="Helmstetter N."/>
            <person name="King M."/>
            <person name="Knapp S.J."/>
            <person name="Lai Z."/>
            <person name="Le Paslier M.C."/>
            <person name="Lippi Y."/>
            <person name="Lorenzon L."/>
            <person name="Mandel J.R."/>
            <person name="Marage G."/>
            <person name="Marchand G."/>
            <person name="Marquand E."/>
            <person name="Bret-Mestries E."/>
            <person name="Morien E."/>
            <person name="Nambeesan S."/>
            <person name="Nguyen T."/>
            <person name="Pegot-Espagnet P."/>
            <person name="Pouilly N."/>
            <person name="Raftis F."/>
            <person name="Sallet E."/>
            <person name="Schiex T."/>
            <person name="Thomas J."/>
            <person name="Vandecasteele C."/>
            <person name="Vares D."/>
            <person name="Vear F."/>
            <person name="Vautrin S."/>
            <person name="Crespi M."/>
            <person name="Mangin B."/>
            <person name="Burke J.M."/>
            <person name="Salse J."/>
            <person name="Munos S."/>
            <person name="Vincourt P."/>
            <person name="Rieseberg L.H."/>
            <person name="Langlade N.B."/>
        </authorList>
    </citation>
    <scope>NUCLEOTIDE SEQUENCE [LARGE SCALE GENOMIC DNA]</scope>
    <source>
        <strain evidence="4">cv. SF193</strain>
        <tissue evidence="2">Leaves</tissue>
    </source>
</reference>
<organism evidence="3 4">
    <name type="scientific">Helianthus annuus</name>
    <name type="common">Common sunflower</name>
    <dbReference type="NCBI Taxonomy" id="4232"/>
    <lineage>
        <taxon>Eukaryota</taxon>
        <taxon>Viridiplantae</taxon>
        <taxon>Streptophyta</taxon>
        <taxon>Embryophyta</taxon>
        <taxon>Tracheophyta</taxon>
        <taxon>Spermatophyta</taxon>
        <taxon>Magnoliopsida</taxon>
        <taxon>eudicotyledons</taxon>
        <taxon>Gunneridae</taxon>
        <taxon>Pentapetalae</taxon>
        <taxon>asterids</taxon>
        <taxon>campanulids</taxon>
        <taxon>Asterales</taxon>
        <taxon>Asteraceae</taxon>
        <taxon>Asteroideae</taxon>
        <taxon>Heliantheae alliance</taxon>
        <taxon>Heliantheae</taxon>
        <taxon>Helianthus</taxon>
    </lineage>
</organism>
<dbReference type="Gramene" id="mRNA:HanXRQr2_Chr06g0260901">
    <property type="protein sequence ID" value="mRNA:HanXRQr2_Chr06g0260901"/>
    <property type="gene ID" value="HanXRQr2_Chr06g0260901"/>
</dbReference>
<protein>
    <submittedName>
        <fullName evidence="3">Uncharacterized protein</fullName>
    </submittedName>
</protein>
<dbReference type="Pfam" id="PF06708">
    <property type="entry name" value="DUF1195"/>
    <property type="match status" value="1"/>
</dbReference>